<protein>
    <recommendedName>
        <fullName evidence="3">Zn(2)-C6 fungal-type domain-containing protein</fullName>
    </recommendedName>
</protein>
<feature type="region of interest" description="Disordered" evidence="2">
    <location>
        <begin position="964"/>
        <end position="985"/>
    </location>
</feature>
<evidence type="ECO:0000256" key="1">
    <source>
        <dbReference type="ARBA" id="ARBA00023242"/>
    </source>
</evidence>
<dbReference type="HOGENOM" id="CLU_004835_0_0_1"/>
<feature type="region of interest" description="Disordered" evidence="2">
    <location>
        <begin position="455"/>
        <end position="485"/>
    </location>
</feature>
<evidence type="ECO:0000313" key="4">
    <source>
        <dbReference type="EMBL" id="EON67927.1"/>
    </source>
</evidence>
<organism evidence="4 5">
    <name type="scientific">Coniosporium apollinis (strain CBS 100218)</name>
    <name type="common">Rock-inhabiting black yeast</name>
    <dbReference type="NCBI Taxonomy" id="1168221"/>
    <lineage>
        <taxon>Eukaryota</taxon>
        <taxon>Fungi</taxon>
        <taxon>Dikarya</taxon>
        <taxon>Ascomycota</taxon>
        <taxon>Pezizomycotina</taxon>
        <taxon>Dothideomycetes</taxon>
        <taxon>Dothideomycetes incertae sedis</taxon>
        <taxon>Coniosporium</taxon>
    </lineage>
</organism>
<dbReference type="GO" id="GO:0008270">
    <property type="term" value="F:zinc ion binding"/>
    <property type="evidence" value="ECO:0007669"/>
    <property type="project" value="InterPro"/>
</dbReference>
<feature type="compositionally biased region" description="Low complexity" evidence="2">
    <location>
        <begin position="973"/>
        <end position="984"/>
    </location>
</feature>
<gene>
    <name evidence="4" type="ORF">W97_07424</name>
</gene>
<dbReference type="SMART" id="SM00066">
    <property type="entry name" value="GAL4"/>
    <property type="match status" value="1"/>
</dbReference>
<feature type="region of interest" description="Disordered" evidence="2">
    <location>
        <begin position="306"/>
        <end position="390"/>
    </location>
</feature>
<dbReference type="Gene3D" id="4.10.240.10">
    <property type="entry name" value="Zn(2)-C6 fungal-type DNA-binding domain"/>
    <property type="match status" value="1"/>
</dbReference>
<feature type="compositionally biased region" description="Basic and acidic residues" evidence="2">
    <location>
        <begin position="8"/>
        <end position="17"/>
    </location>
</feature>
<dbReference type="PANTHER" id="PTHR47785">
    <property type="entry name" value="ZN(II)2CYS6 TRANSCRIPTION FACTOR (EUROFUNG)-RELATED-RELATED"/>
    <property type="match status" value="1"/>
</dbReference>
<dbReference type="EMBL" id="JH767591">
    <property type="protein sequence ID" value="EON67927.1"/>
    <property type="molecule type" value="Genomic_DNA"/>
</dbReference>
<dbReference type="PROSITE" id="PS00463">
    <property type="entry name" value="ZN2_CY6_FUNGAL_1"/>
    <property type="match status" value="1"/>
</dbReference>
<dbReference type="OrthoDB" id="5244761at2759"/>
<feature type="region of interest" description="Disordered" evidence="2">
    <location>
        <begin position="665"/>
        <end position="690"/>
    </location>
</feature>
<dbReference type="RefSeq" id="XP_007783244.1">
    <property type="nucleotide sequence ID" value="XM_007785054.1"/>
</dbReference>
<evidence type="ECO:0000256" key="2">
    <source>
        <dbReference type="SAM" id="MobiDB-lite"/>
    </source>
</evidence>
<proteinExistence type="predicted"/>
<dbReference type="CDD" id="cd12148">
    <property type="entry name" value="fungal_TF_MHR"/>
    <property type="match status" value="1"/>
</dbReference>
<dbReference type="Pfam" id="PF00172">
    <property type="entry name" value="Zn_clus"/>
    <property type="match status" value="1"/>
</dbReference>
<accession>R7Z193</accession>
<name>R7Z193_CONA1</name>
<feature type="domain" description="Zn(2)-C6 fungal-type" evidence="3">
    <location>
        <begin position="236"/>
        <end position="265"/>
    </location>
</feature>
<keyword evidence="5" id="KW-1185">Reference proteome</keyword>
<dbReference type="InterPro" id="IPR036864">
    <property type="entry name" value="Zn2-C6_fun-type_DNA-bd_sf"/>
</dbReference>
<dbReference type="OMA" id="RDKGTEC"/>
<dbReference type="PANTHER" id="PTHR47785:SF4">
    <property type="entry name" value="ZN(II)2CYS6 TRANSCRIPTION FACTOR (EUROFUNG)"/>
    <property type="match status" value="1"/>
</dbReference>
<evidence type="ECO:0000313" key="5">
    <source>
        <dbReference type="Proteomes" id="UP000016924"/>
    </source>
</evidence>
<feature type="region of interest" description="Disordered" evidence="2">
    <location>
        <begin position="176"/>
        <end position="228"/>
    </location>
</feature>
<dbReference type="AlphaFoldDB" id="R7Z193"/>
<sequence length="1120" mass="122529">MEGGDQDVDAKRPRLEPVAHGLPAPPPPPLSQAHHPRPLHYSEPPPSQPYPRNLPPIPHPQVPLSGPAYREPAGSVYDSRAAAVEHRALPDPQAFPQPRPGYEAYETPAPSASRSYSSSSIPRATTTPVQPATTDAQIRPSLTVAVGYNHEQHPPLTPMEHGGHPHVYTGVDHHRSNGASNGYPPATPHEQYTPGPMGPAQGYAPTPVTAYGPPSLYGQPSQYHQPRRKQVRAAQACNNCRQRKQKCDEQRPCAFCREQSLECEYKDVPPPKQDRTMIALLEKVDSMMQAQQDLRQEFLGRLTKIERRLPAKPPAQDSPSSTGSRMRLPSLLSDPDGGPSPRPSVGQPSPASVNVPIIPMLANRDPPAGFPENVASGDRKQYPEPVVSDDQSDEVEAGLPADHTTAAHQLLTQWAKVMQPFFKGTGVEDEHYVMRLEHGRGVLRLYGWGEGDDVGDGGHQLGSPAGSSDRDAYSPAPSPPVGIWGTGLSPAANVEVKRSDPTLAGDLNPNGSLKLDKPTVDRLFASYMRNIHILHPFLNEIRLSKMIEVFANRYGSGAASVRSPGFAVQSLTSQPLKRKRSNGGTSGMGFSSMPEPGFFNQPKSSLERSISSAIVLLVLALGRICEHKQPLPGPVETPASNTDIHGMLGAESPVAAYRASPASSHSTLASTASPSNEPIRSVPSRRPSFEALPSHEQSLFIKRNRNVDIIPGFAYYARATDILGNLHGGNDLSHAQANLLAGLYMGQLARVIESWAWIFHASIKCRVLIEQVICTNPNALSRNTTAKGQKLVHEDLIKFCFWTCLQLESDILAELSNLPHSGIGQYEQRVAWPTGVREDLAETQKLTPHVETIMLYYSAQIHLRKELNRVHRILYSKKGKSKRSKRGGWANAADPTMLQEMLEAWRATLPPSFQWSDSDPAPEDINAARLRAKYYGAKYIITRPFLYRAVVEMKPRPDLLFGVEQDPQGMQRSGSNNSGTPSSGVARFEQNLSTEDARAVIEASRVCVQAAMKSTVAFDRLRTEDGQKSRPVVTNIFGTAHAQYGNMLVLAATHNSWLKPLIPREELDRLLDRTINLLDDLTPISPTMRANAAILRNTKAVIHSAATSLPMSAHSSFAER</sequence>
<dbReference type="STRING" id="1168221.R7Z193"/>
<feature type="region of interest" description="Disordered" evidence="2">
    <location>
        <begin position="570"/>
        <end position="596"/>
    </location>
</feature>
<dbReference type="PROSITE" id="PS50048">
    <property type="entry name" value="ZN2_CY6_FUNGAL_2"/>
    <property type="match status" value="1"/>
</dbReference>
<feature type="compositionally biased region" description="Polar residues" evidence="2">
    <location>
        <begin position="127"/>
        <end position="136"/>
    </location>
</feature>
<evidence type="ECO:0000259" key="3">
    <source>
        <dbReference type="PROSITE" id="PS50048"/>
    </source>
</evidence>
<feature type="compositionally biased region" description="Low complexity" evidence="2">
    <location>
        <begin position="665"/>
        <end position="675"/>
    </location>
</feature>
<dbReference type="GeneID" id="19904735"/>
<feature type="compositionally biased region" description="Pro residues" evidence="2">
    <location>
        <begin position="43"/>
        <end position="61"/>
    </location>
</feature>
<dbReference type="eggNOG" id="ENOG502QT5J">
    <property type="taxonomic scope" value="Eukaryota"/>
</dbReference>
<dbReference type="GO" id="GO:0000981">
    <property type="term" value="F:DNA-binding transcription factor activity, RNA polymerase II-specific"/>
    <property type="evidence" value="ECO:0007669"/>
    <property type="project" value="InterPro"/>
</dbReference>
<dbReference type="CDD" id="cd00067">
    <property type="entry name" value="GAL4"/>
    <property type="match status" value="1"/>
</dbReference>
<reference evidence="5" key="1">
    <citation type="submission" date="2012-06" db="EMBL/GenBank/DDBJ databases">
        <title>The genome sequence of Coniosporium apollinis CBS 100218.</title>
        <authorList>
            <consortium name="The Broad Institute Genome Sequencing Platform"/>
            <person name="Cuomo C."/>
            <person name="Gorbushina A."/>
            <person name="Noack S."/>
            <person name="Walker B."/>
            <person name="Young S.K."/>
            <person name="Zeng Q."/>
            <person name="Gargeya S."/>
            <person name="Fitzgerald M."/>
            <person name="Haas B."/>
            <person name="Abouelleil A."/>
            <person name="Alvarado L."/>
            <person name="Arachchi H.M."/>
            <person name="Berlin A.M."/>
            <person name="Chapman S.B."/>
            <person name="Goldberg J."/>
            <person name="Griggs A."/>
            <person name="Gujja S."/>
            <person name="Hansen M."/>
            <person name="Howarth C."/>
            <person name="Imamovic A."/>
            <person name="Larimer J."/>
            <person name="McCowan C."/>
            <person name="Montmayeur A."/>
            <person name="Murphy C."/>
            <person name="Neiman D."/>
            <person name="Pearson M."/>
            <person name="Priest M."/>
            <person name="Roberts A."/>
            <person name="Saif S."/>
            <person name="Shea T."/>
            <person name="Sisk P."/>
            <person name="Sykes S."/>
            <person name="Wortman J."/>
            <person name="Nusbaum C."/>
            <person name="Birren B."/>
        </authorList>
    </citation>
    <scope>NUCLEOTIDE SEQUENCE [LARGE SCALE GENOMIC DNA]</scope>
    <source>
        <strain evidence="5">CBS 100218</strain>
    </source>
</reference>
<dbReference type="Proteomes" id="UP000016924">
    <property type="component" value="Unassembled WGS sequence"/>
</dbReference>
<dbReference type="SUPFAM" id="SSF57701">
    <property type="entry name" value="Zn2/Cys6 DNA-binding domain"/>
    <property type="match status" value="1"/>
</dbReference>
<feature type="compositionally biased region" description="Low complexity" evidence="2">
    <location>
        <begin position="107"/>
        <end position="126"/>
    </location>
</feature>
<keyword evidence="1" id="KW-0539">Nucleus</keyword>
<dbReference type="InterPro" id="IPR053181">
    <property type="entry name" value="EcdB-like_regulator"/>
</dbReference>
<dbReference type="InterPro" id="IPR001138">
    <property type="entry name" value="Zn2Cys6_DnaBD"/>
</dbReference>
<feature type="region of interest" description="Disordered" evidence="2">
    <location>
        <begin position="1"/>
        <end position="137"/>
    </location>
</feature>